<accession>A0AAN8R943</accession>
<feature type="compositionally biased region" description="Polar residues" evidence="1">
    <location>
        <begin position="90"/>
        <end position="100"/>
    </location>
</feature>
<reference evidence="2 3" key="1">
    <citation type="submission" date="2019-10" db="EMBL/GenBank/DDBJ databases">
        <authorList>
            <person name="Palmer J.M."/>
        </authorList>
    </citation>
    <scope>NUCLEOTIDE SEQUENCE [LARGE SCALE GENOMIC DNA]</scope>
    <source>
        <strain evidence="2 3">TWF718</strain>
    </source>
</reference>
<evidence type="ECO:0000256" key="1">
    <source>
        <dbReference type="SAM" id="MobiDB-lite"/>
    </source>
</evidence>
<gene>
    <name evidence="2" type="ORF">TWF718_003532</name>
</gene>
<feature type="region of interest" description="Disordered" evidence="1">
    <location>
        <begin position="38"/>
        <end position="61"/>
    </location>
</feature>
<dbReference type="Proteomes" id="UP001313282">
    <property type="component" value="Unassembled WGS sequence"/>
</dbReference>
<evidence type="ECO:0000313" key="2">
    <source>
        <dbReference type="EMBL" id="KAK6330104.1"/>
    </source>
</evidence>
<sequence length="335" mass="37006">MDPRRQDFGRHRYAVNPEEEDLASLEVIMTEQLEASLTVHETSWNPERPGSPVKRKFNFSSQGESSLASYRDLTTRRLAEPVSRLVSTKLPRSTNSSPEKQSTRSQSRTSSPDKQSISAKTTVSQASASVPMRRAAMAKSLPAFVFSQAHRFASGSIPQAVFNIKKQILPEGLGTGVLPSSAREHLVAQFTDNEFPPSLFSDSPEYGNDFVDHVVSYLKTGLRRYRDDVAESVWSDMAKNLLGGLSREMEGHLEVTGVENNSLHPGILPMKTPSLRSDVVIQINQLYDTKFGQMCRRARSPPVEIDATFSPFAHPSLKETPAFAVVEIKVGGGDL</sequence>
<dbReference type="AlphaFoldDB" id="A0AAN8R943"/>
<proteinExistence type="predicted"/>
<dbReference type="EMBL" id="JAVHNR010000012">
    <property type="protein sequence ID" value="KAK6330104.1"/>
    <property type="molecule type" value="Genomic_DNA"/>
</dbReference>
<organism evidence="2 3">
    <name type="scientific">Orbilia javanica</name>
    <dbReference type="NCBI Taxonomy" id="47235"/>
    <lineage>
        <taxon>Eukaryota</taxon>
        <taxon>Fungi</taxon>
        <taxon>Dikarya</taxon>
        <taxon>Ascomycota</taxon>
        <taxon>Pezizomycotina</taxon>
        <taxon>Orbiliomycetes</taxon>
        <taxon>Orbiliales</taxon>
        <taxon>Orbiliaceae</taxon>
        <taxon>Orbilia</taxon>
    </lineage>
</organism>
<keyword evidence="3" id="KW-1185">Reference proteome</keyword>
<protein>
    <submittedName>
        <fullName evidence="2">Uncharacterized protein</fullName>
    </submittedName>
</protein>
<feature type="region of interest" description="Disordered" evidence="1">
    <location>
        <begin position="81"/>
        <end position="130"/>
    </location>
</feature>
<comment type="caution">
    <text evidence="2">The sequence shown here is derived from an EMBL/GenBank/DDBJ whole genome shotgun (WGS) entry which is preliminary data.</text>
</comment>
<feature type="compositionally biased region" description="Polar residues" evidence="1">
    <location>
        <begin position="112"/>
        <end position="128"/>
    </location>
</feature>
<name>A0AAN8R943_9PEZI</name>
<evidence type="ECO:0000313" key="3">
    <source>
        <dbReference type="Proteomes" id="UP001313282"/>
    </source>
</evidence>